<dbReference type="PANTHER" id="PTHR12110">
    <property type="entry name" value="HYDROXYPYRUVATE ISOMERASE"/>
    <property type="match status" value="1"/>
</dbReference>
<feature type="domain" description="Xylose isomerase-like TIM barrel" evidence="1">
    <location>
        <begin position="25"/>
        <end position="222"/>
    </location>
</feature>
<dbReference type="SUPFAM" id="SSF51658">
    <property type="entry name" value="Xylose isomerase-like"/>
    <property type="match status" value="1"/>
</dbReference>
<dbReference type="InterPro" id="IPR050312">
    <property type="entry name" value="IolE/XylAMocC-like"/>
</dbReference>
<dbReference type="Gene3D" id="3.20.20.150">
    <property type="entry name" value="Divalent-metal-dependent TIM barrel enzymes"/>
    <property type="match status" value="1"/>
</dbReference>
<keyword evidence="3" id="KW-1185">Reference proteome</keyword>
<dbReference type="Pfam" id="PF01261">
    <property type="entry name" value="AP_endonuc_2"/>
    <property type="match status" value="1"/>
</dbReference>
<protein>
    <submittedName>
        <fullName evidence="2">TIM barrel protein</fullName>
    </submittedName>
</protein>
<sequence length="256" mass="29042">MKLAAQLFTLRDYLKTTKDIEATLKKVKGIGYNAVQVSGLGPIDPKVLKEMTDSEGLDICATHISYADLTDKLDEVIEKHHLWGCKYVGLGAMPLEQRSSKQGYLDFAKQASEIGRQLKSAGLKFIYHNHNFEFAKYNGITGMDILFQETDPDVVDFELDVYWVQAGGADPVDWIRKVKDRMKVVHLKDMAVTSEREQRYAEVGEGNMNFERILEACKEIGVEWGAVEQDQCYGKNAFDCLELSFHNLRQYGIEEA</sequence>
<dbReference type="InterPro" id="IPR013022">
    <property type="entry name" value="Xyl_isomerase-like_TIM-brl"/>
</dbReference>
<dbReference type="Proteomes" id="UP000641588">
    <property type="component" value="Unassembled WGS sequence"/>
</dbReference>
<dbReference type="AlphaFoldDB" id="A0A972GSE2"/>
<evidence type="ECO:0000259" key="1">
    <source>
        <dbReference type="Pfam" id="PF01261"/>
    </source>
</evidence>
<organism evidence="2 3">
    <name type="scientific">Paenibacillus foliorum</name>
    <dbReference type="NCBI Taxonomy" id="2654974"/>
    <lineage>
        <taxon>Bacteria</taxon>
        <taxon>Bacillati</taxon>
        <taxon>Bacillota</taxon>
        <taxon>Bacilli</taxon>
        <taxon>Bacillales</taxon>
        <taxon>Paenibacillaceae</taxon>
        <taxon>Paenibacillus</taxon>
    </lineage>
</organism>
<comment type="caution">
    <text evidence="2">The sequence shown here is derived from an EMBL/GenBank/DDBJ whole genome shotgun (WGS) entry which is preliminary data.</text>
</comment>
<proteinExistence type="predicted"/>
<dbReference type="RefSeq" id="WP_171654091.1">
    <property type="nucleotide sequence ID" value="NZ_WHOD01000082.1"/>
</dbReference>
<evidence type="ECO:0000313" key="2">
    <source>
        <dbReference type="EMBL" id="NOU95877.1"/>
    </source>
</evidence>
<dbReference type="PANTHER" id="PTHR12110:SF41">
    <property type="entry name" value="INOSOSE DEHYDRATASE"/>
    <property type="match status" value="1"/>
</dbReference>
<name>A0A972GSE2_9BACL</name>
<dbReference type="EMBL" id="WHOD01000082">
    <property type="protein sequence ID" value="NOU95877.1"/>
    <property type="molecule type" value="Genomic_DNA"/>
</dbReference>
<reference evidence="2" key="1">
    <citation type="submission" date="2019-10" db="EMBL/GenBank/DDBJ databases">
        <title>Description of Paenibacillus glebae sp. nov.</title>
        <authorList>
            <person name="Carlier A."/>
            <person name="Qi S."/>
        </authorList>
    </citation>
    <scope>NUCLEOTIDE SEQUENCE</scope>
    <source>
        <strain evidence="2">LMG 31456</strain>
    </source>
</reference>
<evidence type="ECO:0000313" key="3">
    <source>
        <dbReference type="Proteomes" id="UP000641588"/>
    </source>
</evidence>
<accession>A0A972GSE2</accession>
<dbReference type="InterPro" id="IPR036237">
    <property type="entry name" value="Xyl_isomerase-like_sf"/>
</dbReference>
<gene>
    <name evidence="2" type="ORF">GC093_22010</name>
</gene>